<organism evidence="4 5">
    <name type="scientific">Kalanchoe fedtschenkoi</name>
    <name type="common">Lavender scallops</name>
    <name type="synonym">South American air plant</name>
    <dbReference type="NCBI Taxonomy" id="63787"/>
    <lineage>
        <taxon>Eukaryota</taxon>
        <taxon>Viridiplantae</taxon>
        <taxon>Streptophyta</taxon>
        <taxon>Embryophyta</taxon>
        <taxon>Tracheophyta</taxon>
        <taxon>Spermatophyta</taxon>
        <taxon>Magnoliopsida</taxon>
        <taxon>eudicotyledons</taxon>
        <taxon>Gunneridae</taxon>
        <taxon>Pentapetalae</taxon>
        <taxon>Saxifragales</taxon>
        <taxon>Crassulaceae</taxon>
        <taxon>Kalanchoe</taxon>
    </lineage>
</organism>
<name>A0A7N1A3N0_KALFE</name>
<reference evidence="4" key="1">
    <citation type="submission" date="2021-01" db="UniProtKB">
        <authorList>
            <consortium name="EnsemblPlants"/>
        </authorList>
    </citation>
    <scope>IDENTIFICATION</scope>
</reference>
<protein>
    <recommendedName>
        <fullName evidence="3">LOB domain-containing protein</fullName>
    </recommendedName>
</protein>
<dbReference type="Pfam" id="PF03195">
    <property type="entry name" value="LOB"/>
    <property type="match status" value="1"/>
</dbReference>
<evidence type="ECO:0000259" key="3">
    <source>
        <dbReference type="PROSITE" id="PS50891"/>
    </source>
</evidence>
<dbReference type="InterPro" id="IPR004883">
    <property type="entry name" value="LOB"/>
</dbReference>
<feature type="region of interest" description="Disordered" evidence="2">
    <location>
        <begin position="213"/>
        <end position="232"/>
    </location>
</feature>
<feature type="compositionally biased region" description="Polar residues" evidence="2">
    <location>
        <begin position="183"/>
        <end position="197"/>
    </location>
</feature>
<keyword evidence="5" id="KW-1185">Reference proteome</keyword>
<feature type="region of interest" description="Disordered" evidence="2">
    <location>
        <begin position="1"/>
        <end position="34"/>
    </location>
</feature>
<dbReference type="EnsemblPlants" id="Kaladp0092s0234.1.v1.1">
    <property type="protein sequence ID" value="Kaladp0092s0234.1.v1.1"/>
    <property type="gene ID" value="Kaladp0092s0234.v1.1"/>
</dbReference>
<feature type="region of interest" description="Disordered" evidence="2">
    <location>
        <begin position="154"/>
        <end position="173"/>
    </location>
</feature>
<comment type="similarity">
    <text evidence="1">Belongs to the LOB domain-containing protein family.</text>
</comment>
<proteinExistence type="inferred from homology"/>
<feature type="compositionally biased region" description="Low complexity" evidence="2">
    <location>
        <begin position="213"/>
        <end position="227"/>
    </location>
</feature>
<evidence type="ECO:0000313" key="5">
    <source>
        <dbReference type="Proteomes" id="UP000594263"/>
    </source>
</evidence>
<dbReference type="AlphaFoldDB" id="A0A7N1A3N0"/>
<evidence type="ECO:0000256" key="2">
    <source>
        <dbReference type="SAM" id="MobiDB-lite"/>
    </source>
</evidence>
<dbReference type="Proteomes" id="UP000594263">
    <property type="component" value="Unplaced"/>
</dbReference>
<evidence type="ECO:0000256" key="1">
    <source>
        <dbReference type="ARBA" id="ARBA00005474"/>
    </source>
</evidence>
<feature type="domain" description="LOB" evidence="3">
    <location>
        <begin position="42"/>
        <end position="143"/>
    </location>
</feature>
<feature type="compositionally biased region" description="Low complexity" evidence="2">
    <location>
        <begin position="22"/>
        <end position="34"/>
    </location>
</feature>
<feature type="region of interest" description="Disordered" evidence="2">
    <location>
        <begin position="183"/>
        <end position="203"/>
    </location>
</feature>
<dbReference type="PROSITE" id="PS50891">
    <property type="entry name" value="LOB"/>
    <property type="match status" value="1"/>
</dbReference>
<dbReference type="PANTHER" id="PTHR31301">
    <property type="entry name" value="LOB DOMAIN-CONTAINING PROTEIN 4-RELATED"/>
    <property type="match status" value="1"/>
</dbReference>
<dbReference type="PANTHER" id="PTHR31301:SF67">
    <property type="entry name" value="LOB DOMAIN-CONTAINING PROTEIN 22"/>
    <property type="match status" value="1"/>
</dbReference>
<accession>A0A7N1A3N0</accession>
<dbReference type="Gramene" id="Kaladp0092s0234.1.v1.1">
    <property type="protein sequence ID" value="Kaladp0092s0234.1.v1.1"/>
    <property type="gene ID" value="Kaladp0092s0234.v1.1"/>
</dbReference>
<sequence length="372" mass="42438">MQLPRAPAFGNATGISPHLPKKMNPPTTTNTIPRIKNNTTTQACAACKYQRRKCEPNCILSPYFPHNRQAQFLNAHKLFGVSNITKIIRNLSPADKDQAMKTIIFQSDVRANDPVGGCYRIIRELQFMIEYYQAELDLVLHQLSICRAQQAQAQPQAHNKDNQQEQDDQQQQQQQYLPFMTSDQAANNNCSDPSSDVINADPLNAYSPSSLQYSYHHQQQQQLHLQLGGNNSNRGEEDNFVLVQDNDHRYNNIQANADVWAVQHEEQQEQMVNYCLNNNVEEDQNNSKDSFDQKKDLADNMPCFERSTDKHKFNIEEDHADGESSHEEAVLNGSKTLCRVEESDSVQNQGYEDEESADAWFALTNCKRIKTA</sequence>
<evidence type="ECO:0000313" key="4">
    <source>
        <dbReference type="EnsemblPlants" id="Kaladp0092s0234.1.v1.1"/>
    </source>
</evidence>